<dbReference type="PANTHER" id="PTHR43649">
    <property type="entry name" value="ARABINOSE-BINDING PROTEIN-RELATED"/>
    <property type="match status" value="1"/>
</dbReference>
<name>A0A1H1NIM9_9MICO</name>
<evidence type="ECO:0000313" key="2">
    <source>
        <dbReference type="EMBL" id="SDR98921.1"/>
    </source>
</evidence>
<dbReference type="PROSITE" id="PS51257">
    <property type="entry name" value="PROKAR_LIPOPROTEIN"/>
    <property type="match status" value="1"/>
</dbReference>
<proteinExistence type="predicted"/>
<dbReference type="Pfam" id="PF01547">
    <property type="entry name" value="SBP_bac_1"/>
    <property type="match status" value="1"/>
</dbReference>
<dbReference type="AlphaFoldDB" id="A0A1H1NIM9"/>
<feature type="chain" id="PRO_5039669879" evidence="1">
    <location>
        <begin position="29"/>
        <end position="453"/>
    </location>
</feature>
<dbReference type="STRING" id="412690.SAMN04489834_0653"/>
<dbReference type="OrthoDB" id="358201at2"/>
<evidence type="ECO:0000256" key="1">
    <source>
        <dbReference type="SAM" id="SignalP"/>
    </source>
</evidence>
<dbReference type="SUPFAM" id="SSF53850">
    <property type="entry name" value="Periplasmic binding protein-like II"/>
    <property type="match status" value="1"/>
</dbReference>
<dbReference type="RefSeq" id="WP_083362768.1">
    <property type="nucleotide sequence ID" value="NZ_LT629742.1"/>
</dbReference>
<dbReference type="Proteomes" id="UP000181956">
    <property type="component" value="Chromosome I"/>
</dbReference>
<evidence type="ECO:0000313" key="3">
    <source>
        <dbReference type="Proteomes" id="UP000181956"/>
    </source>
</evidence>
<dbReference type="EMBL" id="LT629742">
    <property type="protein sequence ID" value="SDR98921.1"/>
    <property type="molecule type" value="Genomic_DNA"/>
</dbReference>
<protein>
    <submittedName>
        <fullName evidence="2">Carbohydrate ABC transporter substrate-binding protein, CUT1 family</fullName>
    </submittedName>
</protein>
<keyword evidence="3" id="KW-1185">Reference proteome</keyword>
<keyword evidence="1" id="KW-0732">Signal</keyword>
<sequence>MKFSTRPIVGIAVAAVAALALSACTPGAASTPKETLDPNRTVGTDVSAMGELTLTVWDQEVRGGQNEQMEKLNAAFETKYPNITIDRVSQSFDDLGKTLRLALSGKDAPDVVQANNARNSLGAFVAAGQLHPFDAWVDAYKWEDRFSDSVLAYSRYSEDGTTFGSGSVYALPQVGEVVGVFYSKKKLAELGVELPTEWSAFEASLKTAKDAGEVPMLLGNIEKWPAGHVFGPIQGAHVAADQVQSLGFGNAGASWETAENVAAASTLDGWMKAGYFNDGVNGTDYDAAWQELTTGNGVYLMGGSWLAADLQDAMGDDVGFFAPSANAGAPANTTGGTGLPFAITTGSKNPDLAAAYIDFITNDDAMAILAETGNLPVNRTAELAPSSGVLKDVYAVFGDVTTSGVLLPYLDYATPTMGDTLGEALQGLIDGQLTPDAFTAALQSDYGKFTSGN</sequence>
<organism evidence="2 3">
    <name type="scientific">Microterricola viridarii</name>
    <dbReference type="NCBI Taxonomy" id="412690"/>
    <lineage>
        <taxon>Bacteria</taxon>
        <taxon>Bacillati</taxon>
        <taxon>Actinomycetota</taxon>
        <taxon>Actinomycetes</taxon>
        <taxon>Micrococcales</taxon>
        <taxon>Microbacteriaceae</taxon>
        <taxon>Microterricola</taxon>
    </lineage>
</organism>
<reference evidence="3" key="1">
    <citation type="submission" date="2016-10" db="EMBL/GenBank/DDBJ databases">
        <authorList>
            <person name="Varghese N."/>
            <person name="Submissions S."/>
        </authorList>
    </citation>
    <scope>NUCLEOTIDE SEQUENCE [LARGE SCALE GENOMIC DNA]</scope>
    <source>
        <strain evidence="3">DSM 21772</strain>
    </source>
</reference>
<dbReference type="PANTHER" id="PTHR43649:SF14">
    <property type="entry name" value="BLR3389 PROTEIN"/>
    <property type="match status" value="1"/>
</dbReference>
<gene>
    <name evidence="2" type="ORF">SAMN04489834_0653</name>
</gene>
<dbReference type="InterPro" id="IPR050490">
    <property type="entry name" value="Bact_solute-bd_prot1"/>
</dbReference>
<feature type="signal peptide" evidence="1">
    <location>
        <begin position="1"/>
        <end position="28"/>
    </location>
</feature>
<dbReference type="Gene3D" id="3.40.190.10">
    <property type="entry name" value="Periplasmic binding protein-like II"/>
    <property type="match status" value="2"/>
</dbReference>
<accession>A0A1H1NIM9</accession>
<dbReference type="InterPro" id="IPR006059">
    <property type="entry name" value="SBP"/>
</dbReference>